<evidence type="ECO:0000256" key="5">
    <source>
        <dbReference type="ARBA" id="ARBA00022597"/>
    </source>
</evidence>
<evidence type="ECO:0000256" key="1">
    <source>
        <dbReference type="ARBA" id="ARBA00004651"/>
    </source>
</evidence>
<dbReference type="EMBL" id="MXPU01000004">
    <property type="protein sequence ID" value="OWO95845.1"/>
    <property type="molecule type" value="Genomic_DNA"/>
</dbReference>
<evidence type="ECO:0000256" key="4">
    <source>
        <dbReference type="ARBA" id="ARBA00022475"/>
    </source>
</evidence>
<dbReference type="Pfam" id="PF00005">
    <property type="entry name" value="ABC_tran"/>
    <property type="match status" value="1"/>
</dbReference>
<dbReference type="Proteomes" id="UP000197269">
    <property type="component" value="Unassembled WGS sequence"/>
</dbReference>
<comment type="caution">
    <text evidence="14">The sequence shown here is derived from an EMBL/GenBank/DDBJ whole genome shotgun (WGS) entry which is preliminary data.</text>
</comment>
<keyword evidence="10 11" id="KW-0472">Membrane</keyword>
<dbReference type="PROSITE" id="PS50929">
    <property type="entry name" value="ABC_TM1F"/>
    <property type="match status" value="1"/>
</dbReference>
<keyword evidence="4" id="KW-1003">Cell membrane</keyword>
<feature type="transmembrane region" description="Helical" evidence="11">
    <location>
        <begin position="260"/>
        <end position="280"/>
    </location>
</feature>
<dbReference type="GO" id="GO:0016887">
    <property type="term" value="F:ATP hydrolysis activity"/>
    <property type="evidence" value="ECO:0007669"/>
    <property type="project" value="InterPro"/>
</dbReference>
<keyword evidence="3" id="KW-0813">Transport</keyword>
<keyword evidence="6 11" id="KW-0812">Transmembrane</keyword>
<evidence type="ECO:0000256" key="8">
    <source>
        <dbReference type="ARBA" id="ARBA00022840"/>
    </source>
</evidence>
<keyword evidence="7" id="KW-0547">Nucleotide-binding</keyword>
<dbReference type="InterPro" id="IPR039421">
    <property type="entry name" value="Type_1_exporter"/>
</dbReference>
<organism evidence="14 15">
    <name type="scientific">Rhizobium esperanzae</name>
    <dbReference type="NCBI Taxonomy" id="1967781"/>
    <lineage>
        <taxon>Bacteria</taxon>
        <taxon>Pseudomonadati</taxon>
        <taxon>Pseudomonadota</taxon>
        <taxon>Alphaproteobacteria</taxon>
        <taxon>Hyphomicrobiales</taxon>
        <taxon>Rhizobiaceae</taxon>
        <taxon>Rhizobium/Agrobacterium group</taxon>
        <taxon>Rhizobium</taxon>
    </lineage>
</organism>
<dbReference type="InterPro" id="IPR011527">
    <property type="entry name" value="ABC1_TM_dom"/>
</dbReference>
<evidence type="ECO:0000256" key="10">
    <source>
        <dbReference type="ARBA" id="ARBA00023136"/>
    </source>
</evidence>
<dbReference type="GO" id="GO:0015421">
    <property type="term" value="F:ABC-type oligopeptide transporter activity"/>
    <property type="evidence" value="ECO:0007669"/>
    <property type="project" value="TreeGrafter"/>
</dbReference>
<gene>
    <name evidence="14" type="ORF">B5E41_06930</name>
</gene>
<dbReference type="PROSITE" id="PS50893">
    <property type="entry name" value="ABC_TRANSPORTER_2"/>
    <property type="match status" value="1"/>
</dbReference>
<dbReference type="Gene3D" id="3.40.50.300">
    <property type="entry name" value="P-loop containing nucleotide triphosphate hydrolases"/>
    <property type="match status" value="1"/>
</dbReference>
<dbReference type="GO" id="GO:0005524">
    <property type="term" value="F:ATP binding"/>
    <property type="evidence" value="ECO:0007669"/>
    <property type="project" value="UniProtKB-KW"/>
</dbReference>
<feature type="transmembrane region" description="Helical" evidence="11">
    <location>
        <begin position="30"/>
        <end position="52"/>
    </location>
</feature>
<dbReference type="Pfam" id="PF00664">
    <property type="entry name" value="ABC_membrane"/>
    <property type="match status" value="1"/>
</dbReference>
<comment type="subcellular location">
    <subcellularLocation>
        <location evidence="1">Cell membrane</location>
        <topology evidence="1">Multi-pass membrane protein</topology>
    </subcellularLocation>
</comment>
<dbReference type="AlphaFoldDB" id="A0A246DZP8"/>
<feature type="transmembrane region" description="Helical" evidence="11">
    <location>
        <begin position="286"/>
        <end position="305"/>
    </location>
</feature>
<evidence type="ECO:0000256" key="3">
    <source>
        <dbReference type="ARBA" id="ARBA00022448"/>
    </source>
</evidence>
<keyword evidence="5" id="KW-0762">Sugar transport</keyword>
<dbReference type="InterPro" id="IPR027417">
    <property type="entry name" value="P-loop_NTPase"/>
</dbReference>
<dbReference type="PANTHER" id="PTHR43394:SF1">
    <property type="entry name" value="ATP-BINDING CASSETTE SUB-FAMILY B MEMBER 10, MITOCHONDRIAL"/>
    <property type="match status" value="1"/>
</dbReference>
<dbReference type="PANTHER" id="PTHR43394">
    <property type="entry name" value="ATP-DEPENDENT PERMEASE MDL1, MITOCHONDRIAL"/>
    <property type="match status" value="1"/>
</dbReference>
<accession>A0A246DZP8</accession>
<comment type="similarity">
    <text evidence="2">Belongs to the ABC transporter superfamily.</text>
</comment>
<dbReference type="InterPro" id="IPR003439">
    <property type="entry name" value="ABC_transporter-like_ATP-bd"/>
</dbReference>
<evidence type="ECO:0000259" key="13">
    <source>
        <dbReference type="PROSITE" id="PS50929"/>
    </source>
</evidence>
<dbReference type="SUPFAM" id="SSF90123">
    <property type="entry name" value="ABC transporter transmembrane region"/>
    <property type="match status" value="1"/>
</dbReference>
<protein>
    <submittedName>
        <fullName evidence="14">Multidrug ABC transporter</fullName>
    </submittedName>
</protein>
<sequence>MALATAAGWGRGLYTLVRITVMAFRHPWQAGFAIGATLIASTFQLMIPRLLGRAVDHTQMAMGGGAAGQAAQDALLTTALLLLGASVLRGLFTMVQNYFSESVGHHMGYELRLACYEKIQRLSFSFHDTVHSGDLITVGLLDLEGVRMYFSTALVRMILLSVLIGIGAYMLLSTDVVLGLLALSFVPFVGWRSSATQLRLRATWLDLQERLSVLTRIMEENLGGIRVVRAFAAQEHELTKFEAASKNALALAHQRVGIRVVNTSAMTFSFFAAMGLVLWVGGGKVMAGEITVGTLASFLTFMTILQMPVRQLGLMVNAFARASTCGSRLFNLLDLDISIKDAPDARELALTEGVLRFENVSFAYPGAEKRTVLHDVSFEARRGQTIGIVGPPGSGKSTIAHLIPRFYDVTGGRITIDGQDIRKATLQSLRRSVAVVQQDSFLFTTTIENNIAYGDPWAKESRIERASESAQLHNYVLGLPTGYGTVVGERGVSLSGGQRQRLSIARALMLRPAVMVFDDSTAAIDAATEQRIRSAMRRYAADRVTIIVAHRLSSLMHADLILFVEDGRIVERGTHQALLALGGRYKALYELQVRPGDEVLSA</sequence>
<feature type="domain" description="ABC transmembrane type-1" evidence="13">
    <location>
        <begin position="32"/>
        <end position="321"/>
    </location>
</feature>
<dbReference type="PROSITE" id="PS00211">
    <property type="entry name" value="ABC_TRANSPORTER_1"/>
    <property type="match status" value="1"/>
</dbReference>
<dbReference type="CDD" id="cd18542">
    <property type="entry name" value="ABC_6TM_YknU_like"/>
    <property type="match status" value="1"/>
</dbReference>
<evidence type="ECO:0000256" key="7">
    <source>
        <dbReference type="ARBA" id="ARBA00022741"/>
    </source>
</evidence>
<evidence type="ECO:0000256" key="6">
    <source>
        <dbReference type="ARBA" id="ARBA00022692"/>
    </source>
</evidence>
<dbReference type="FunFam" id="3.40.50.300:FF:000221">
    <property type="entry name" value="Multidrug ABC transporter ATP-binding protein"/>
    <property type="match status" value="1"/>
</dbReference>
<dbReference type="SMART" id="SM00382">
    <property type="entry name" value="AAA"/>
    <property type="match status" value="1"/>
</dbReference>
<dbReference type="Gene3D" id="1.20.1560.10">
    <property type="entry name" value="ABC transporter type 1, transmembrane domain"/>
    <property type="match status" value="1"/>
</dbReference>
<feature type="transmembrane region" description="Helical" evidence="11">
    <location>
        <begin position="158"/>
        <end position="191"/>
    </location>
</feature>
<keyword evidence="8" id="KW-0067">ATP-binding</keyword>
<proteinExistence type="inferred from homology"/>
<evidence type="ECO:0000313" key="14">
    <source>
        <dbReference type="EMBL" id="OWO95845.1"/>
    </source>
</evidence>
<dbReference type="SUPFAM" id="SSF52540">
    <property type="entry name" value="P-loop containing nucleoside triphosphate hydrolases"/>
    <property type="match status" value="1"/>
</dbReference>
<evidence type="ECO:0000259" key="12">
    <source>
        <dbReference type="PROSITE" id="PS50893"/>
    </source>
</evidence>
<reference evidence="14 15" key="1">
    <citation type="submission" date="2017-03" db="EMBL/GenBank/DDBJ databases">
        <title>Genome of strain Rhizobium sp. CNPSo 668.</title>
        <authorList>
            <person name="Ribeiro R."/>
        </authorList>
    </citation>
    <scope>NUCLEOTIDE SEQUENCE [LARGE SCALE GENOMIC DNA]</scope>
    <source>
        <strain evidence="14 15">CNPSo 668</strain>
    </source>
</reference>
<name>A0A246DZP8_9HYPH</name>
<evidence type="ECO:0000256" key="9">
    <source>
        <dbReference type="ARBA" id="ARBA00022989"/>
    </source>
</evidence>
<keyword evidence="9 11" id="KW-1133">Transmembrane helix</keyword>
<dbReference type="InterPro" id="IPR003593">
    <property type="entry name" value="AAA+_ATPase"/>
</dbReference>
<dbReference type="GO" id="GO:0005886">
    <property type="term" value="C:plasma membrane"/>
    <property type="evidence" value="ECO:0007669"/>
    <property type="project" value="UniProtKB-SubCell"/>
</dbReference>
<dbReference type="InterPro" id="IPR017871">
    <property type="entry name" value="ABC_transporter-like_CS"/>
</dbReference>
<feature type="domain" description="ABC transporter" evidence="12">
    <location>
        <begin position="355"/>
        <end position="591"/>
    </location>
</feature>
<evidence type="ECO:0000256" key="11">
    <source>
        <dbReference type="SAM" id="Phobius"/>
    </source>
</evidence>
<evidence type="ECO:0000256" key="2">
    <source>
        <dbReference type="ARBA" id="ARBA00005417"/>
    </source>
</evidence>
<evidence type="ECO:0000313" key="15">
    <source>
        <dbReference type="Proteomes" id="UP000197269"/>
    </source>
</evidence>
<dbReference type="InterPro" id="IPR036640">
    <property type="entry name" value="ABC1_TM_sf"/>
</dbReference>